<dbReference type="SMART" id="SM00028">
    <property type="entry name" value="TPR"/>
    <property type="match status" value="3"/>
</dbReference>
<dbReference type="AlphaFoldDB" id="A0A6B2LZ43"/>
<reference evidence="3 4" key="1">
    <citation type="submission" date="2020-02" db="EMBL/GenBank/DDBJ databases">
        <title>Albibacoteraceae fam. nov., the first described family within the subdivision 4 Verrucomicrobia.</title>
        <authorList>
            <person name="Xi F."/>
        </authorList>
    </citation>
    <scope>NUCLEOTIDE SEQUENCE [LARGE SCALE GENOMIC DNA]</scope>
    <source>
        <strain evidence="3 4">CK1056</strain>
    </source>
</reference>
<name>A0A6B2LZ43_9BACT</name>
<dbReference type="SUPFAM" id="SSF48452">
    <property type="entry name" value="TPR-like"/>
    <property type="match status" value="2"/>
</dbReference>
<organism evidence="3 4">
    <name type="scientific">Oceanipulchritudo coccoides</name>
    <dbReference type="NCBI Taxonomy" id="2706888"/>
    <lineage>
        <taxon>Bacteria</taxon>
        <taxon>Pseudomonadati</taxon>
        <taxon>Verrucomicrobiota</taxon>
        <taxon>Opitutia</taxon>
        <taxon>Puniceicoccales</taxon>
        <taxon>Oceanipulchritudinaceae</taxon>
        <taxon>Oceanipulchritudo</taxon>
    </lineage>
</organism>
<keyword evidence="4" id="KW-1185">Reference proteome</keyword>
<dbReference type="EMBL" id="JAAGNX010000001">
    <property type="protein sequence ID" value="NDV61908.1"/>
    <property type="molecule type" value="Genomic_DNA"/>
</dbReference>
<accession>A0A6B2LZ43</accession>
<gene>
    <name evidence="3" type="ORF">G0Q06_05545</name>
</gene>
<sequence>MKKRISPRRLWAMRLMAMVIIPVLFIGGLELLLRVTGFGYPTTFFLPSRLDGKEYLIPNYKFSYRFFPPALARVPLVFRMPAEKPEGTYRIFLFGESAALGDPEPSYGVGRQLEILLENRYPGREFEVINVAMTAINSHVILPIARECARLDGDLWLIYMGNNEMVGPFGAGTVFGSKAPSLWFVRLGLALKTTKIGQLLTLLSSVSDGGEADSGNWAGIDMFKENQLRLDDPNRLQAYENFRGNLEDILKAGRKAGVPVLLSTVGSNLKDCSPFASLHREGLDSSQEAKWDALFSEGNAFEEAGDFASALGKYEEAAEIDSDYAELQFRIGTCLLKLSKPIEAKEAFVRARDLDALAVRADTRINAIVNETALNSEGQVVLVDGVDLLARQSSDTIPDQNLFYEHVHFTTKGNYILARAFAEEVAQFLPPTILEAQEEEWIRESTCLKQLALTTWDTKRLWQTALGRINVSPFKEQSSHSRTVSHIREQLGQIDKGITMQTPWRDRSLYIAALRRAPEDTMLLGNYAQFLDGTGSGPEAIEQARRFCDMLPDLAWPHYYLGVLLLKGERFAEAKESFERALEIRSNFKQAANDLKTVERKLNRLN</sequence>
<dbReference type="Pfam" id="PF13181">
    <property type="entry name" value="TPR_8"/>
    <property type="match status" value="1"/>
</dbReference>
<keyword evidence="2" id="KW-0472">Membrane</keyword>
<feature type="repeat" description="TPR" evidence="1">
    <location>
        <begin position="555"/>
        <end position="588"/>
    </location>
</feature>
<protein>
    <submittedName>
        <fullName evidence="3">Tetratricopeptide repeat protein</fullName>
    </submittedName>
</protein>
<keyword evidence="2" id="KW-1133">Transmembrane helix</keyword>
<dbReference type="Gene3D" id="3.40.50.1110">
    <property type="entry name" value="SGNH hydrolase"/>
    <property type="match status" value="1"/>
</dbReference>
<evidence type="ECO:0000313" key="3">
    <source>
        <dbReference type="EMBL" id="NDV61908.1"/>
    </source>
</evidence>
<dbReference type="GO" id="GO:0016788">
    <property type="term" value="F:hydrolase activity, acting on ester bonds"/>
    <property type="evidence" value="ECO:0007669"/>
    <property type="project" value="UniProtKB-ARBA"/>
</dbReference>
<dbReference type="InterPro" id="IPR011990">
    <property type="entry name" value="TPR-like_helical_dom_sf"/>
</dbReference>
<evidence type="ECO:0000256" key="2">
    <source>
        <dbReference type="SAM" id="Phobius"/>
    </source>
</evidence>
<dbReference type="Gene3D" id="1.25.40.10">
    <property type="entry name" value="Tetratricopeptide repeat domain"/>
    <property type="match status" value="2"/>
</dbReference>
<dbReference type="PROSITE" id="PS50005">
    <property type="entry name" value="TPR"/>
    <property type="match status" value="2"/>
</dbReference>
<feature type="repeat" description="TPR" evidence="1">
    <location>
        <begin position="291"/>
        <end position="324"/>
    </location>
</feature>
<proteinExistence type="predicted"/>
<dbReference type="RefSeq" id="WP_163963251.1">
    <property type="nucleotide sequence ID" value="NZ_JAAGNX010000001.1"/>
</dbReference>
<keyword evidence="1" id="KW-0802">TPR repeat</keyword>
<feature type="transmembrane region" description="Helical" evidence="2">
    <location>
        <begin position="12"/>
        <end position="33"/>
    </location>
</feature>
<comment type="caution">
    <text evidence="3">The sequence shown here is derived from an EMBL/GenBank/DDBJ whole genome shotgun (WGS) entry which is preliminary data.</text>
</comment>
<dbReference type="InterPro" id="IPR036514">
    <property type="entry name" value="SGNH_hydro_sf"/>
</dbReference>
<dbReference type="SUPFAM" id="SSF52266">
    <property type="entry name" value="SGNH hydrolase"/>
    <property type="match status" value="1"/>
</dbReference>
<dbReference type="Proteomes" id="UP000478417">
    <property type="component" value="Unassembled WGS sequence"/>
</dbReference>
<evidence type="ECO:0000313" key="4">
    <source>
        <dbReference type="Proteomes" id="UP000478417"/>
    </source>
</evidence>
<evidence type="ECO:0000256" key="1">
    <source>
        <dbReference type="PROSITE-ProRule" id="PRU00339"/>
    </source>
</evidence>
<keyword evidence="2" id="KW-0812">Transmembrane</keyword>
<dbReference type="InterPro" id="IPR019734">
    <property type="entry name" value="TPR_rpt"/>
</dbReference>